<accession>A0A0F6WFK6</accession>
<proteinExistence type="predicted"/>
<protein>
    <recommendedName>
        <fullName evidence="3">Replication protein</fullName>
    </recommendedName>
</protein>
<reference evidence="2" key="1">
    <citation type="journal article" date="2015" name="Genome Announc.">
        <title>Complete Genome Sequence of the Linear Plasmid pJD12 Hosted by Micrococcus sp. D12, Isolated from a High-Altitude Volcanic Lake in Argentina.</title>
        <authorList>
            <person name="Dib J.R."/>
            <person name="Angelov A."/>
            <person name="Liebl W."/>
            <person name="Dobber J."/>
            <person name="Voget S."/>
            <person name="Schuldes J."/>
            <person name="Gorriti M."/>
            <person name="Farias M.E."/>
            <person name="Meinhardt F."/>
            <person name="Daniel R."/>
        </authorList>
    </citation>
    <scope>NUCLEOTIDE SEQUENCE</scope>
    <source>
        <strain evidence="2">MG-2010-D12</strain>
        <plasmid evidence="2">pJD12</plasmid>
    </source>
</reference>
<gene>
    <name evidence="2" type="ORF">pJD12_420</name>
</gene>
<geneLocation type="plasmid" evidence="2">
    <name>pJD12</name>
</geneLocation>
<keyword evidence="2" id="KW-0614">Plasmid</keyword>
<evidence type="ECO:0000256" key="1">
    <source>
        <dbReference type="SAM" id="MobiDB-lite"/>
    </source>
</evidence>
<name>A0A0F6WFK6_9MICC</name>
<evidence type="ECO:0008006" key="3">
    <source>
        <dbReference type="Google" id="ProtNLM"/>
    </source>
</evidence>
<organism evidence="2">
    <name type="scientific">Micrococcus sp. MG-2010-D12</name>
    <dbReference type="NCBI Taxonomy" id="936902"/>
    <lineage>
        <taxon>Bacteria</taxon>
        <taxon>Bacillati</taxon>
        <taxon>Actinomycetota</taxon>
        <taxon>Actinomycetes</taxon>
        <taxon>Micrococcales</taxon>
        <taxon>Micrococcaceae</taxon>
        <taxon>Micrococcus</taxon>
    </lineage>
</organism>
<dbReference type="EMBL" id="KR152226">
    <property type="protein sequence ID" value="AKF15818.1"/>
    <property type="molecule type" value="Genomic_DNA"/>
</dbReference>
<feature type="region of interest" description="Disordered" evidence="1">
    <location>
        <begin position="1"/>
        <end position="22"/>
    </location>
</feature>
<evidence type="ECO:0000313" key="2">
    <source>
        <dbReference type="EMBL" id="AKF15818.1"/>
    </source>
</evidence>
<sequence>MSCPSLPKIPLRDTSPLPSAVSSAPCLGESTLARLLRHRQKPARPVRGRITNPCRQNWRRPSRAREGDIDVILAAVPAGSRRLEHLGDAVPALRALPAWQDLSRVRRRLMESLVGALAACADWSKMISRPGHKRLAKMIGRSASTVTAAIAWLMRHGVIGRVAAGRSAAYATPDERGKRINEAAVYVLCCTAHLDVEKILARHRADAAAEARERAGQRRIRGAVEKNWHPSSLEDSLTRTRRGTTHARDRGLVELWPCNRAVATRRQQLAAARTVQDRALGLRVLSARDVRSLIRPFLEAGWTPADLLHALDHTPQGAHRLHSLDAGQDTARARGYLRWRLEHWKDADGLVLASASARARERAEAAREAMHRDRQADARARAAAAGVESPARIAALAAMRALFRQGGAERDSLEAAHLTA</sequence>
<dbReference type="AlphaFoldDB" id="A0A0F6WFK6"/>